<keyword evidence="1" id="KW-0472">Membrane</keyword>
<dbReference type="EMBL" id="QCZH01000026">
    <property type="protein sequence ID" value="PWA06343.1"/>
    <property type="molecule type" value="Genomic_DNA"/>
</dbReference>
<keyword evidence="1" id="KW-0812">Transmembrane</keyword>
<gene>
    <name evidence="2" type="ORF">DB891_15675</name>
</gene>
<feature type="transmembrane region" description="Helical" evidence="1">
    <location>
        <begin position="72"/>
        <end position="92"/>
    </location>
</feature>
<organism evidence="2 3">
    <name type="scientific">Flavobacterium laiguense</name>
    <dbReference type="NCBI Taxonomy" id="2169409"/>
    <lineage>
        <taxon>Bacteria</taxon>
        <taxon>Pseudomonadati</taxon>
        <taxon>Bacteroidota</taxon>
        <taxon>Flavobacteriia</taxon>
        <taxon>Flavobacteriales</taxon>
        <taxon>Flavobacteriaceae</taxon>
        <taxon>Flavobacterium</taxon>
    </lineage>
</organism>
<reference evidence="2 3" key="1">
    <citation type="submission" date="2018-04" db="EMBL/GenBank/DDBJ databases">
        <title>Flavobacterium sp. nov., isolated from glacier ice.</title>
        <authorList>
            <person name="Liu Q."/>
            <person name="Xin Y.-H."/>
        </authorList>
    </citation>
    <scope>NUCLEOTIDE SEQUENCE [LARGE SCALE GENOMIC DNA]</scope>
    <source>
        <strain evidence="2 3">LB2P30</strain>
    </source>
</reference>
<protein>
    <submittedName>
        <fullName evidence="2">Uncharacterized protein</fullName>
    </submittedName>
</protein>
<comment type="caution">
    <text evidence="2">The sequence shown here is derived from an EMBL/GenBank/DDBJ whole genome shotgun (WGS) entry which is preliminary data.</text>
</comment>
<dbReference type="Proteomes" id="UP000245618">
    <property type="component" value="Unassembled WGS sequence"/>
</dbReference>
<name>A0A2U1JN76_9FLAO</name>
<accession>A0A2U1JN76</accession>
<proteinExistence type="predicted"/>
<keyword evidence="3" id="KW-1185">Reference proteome</keyword>
<sequence>MVEEKVLQSGSCFIESKLKLVVSKDMGNACVVNRTNFLGYDNFFLITNCGTVIVTMVLVINIKVMPITMKKIFSGAILLFSMLFLLSSFAGVEKSEGLGSLKFGTELSAISSTPGFENAVPSVIITKEGDTINVIRVPQYSIMKLLTVNKLELRFFKGKLYKITCDYNEDVAKVLDAKYGASKTPVKGEGGFYGNTAKYGTPESVGAIITSEFLTCYSSGNIISNKGYIDVVDYSVYKELFLDKELADKERALKI</sequence>
<keyword evidence="1" id="KW-1133">Transmembrane helix</keyword>
<evidence type="ECO:0000313" key="2">
    <source>
        <dbReference type="EMBL" id="PWA06343.1"/>
    </source>
</evidence>
<feature type="transmembrane region" description="Helical" evidence="1">
    <location>
        <begin position="43"/>
        <end position="60"/>
    </location>
</feature>
<evidence type="ECO:0000313" key="3">
    <source>
        <dbReference type="Proteomes" id="UP000245618"/>
    </source>
</evidence>
<evidence type="ECO:0000256" key="1">
    <source>
        <dbReference type="SAM" id="Phobius"/>
    </source>
</evidence>
<dbReference type="AlphaFoldDB" id="A0A2U1JN76"/>